<reference evidence="3 4" key="1">
    <citation type="submission" date="2017-05" db="EMBL/GenBank/DDBJ databases">
        <title>The draft genome of the hyperthermophilic archaeon 'Pyrodictium delaneyi strain Hulk', an iron and nitrate reducer, reveals the capacity for sulfate reduction.</title>
        <authorList>
            <person name="Demey L.M."/>
            <person name="Miller C."/>
            <person name="Manzella M."/>
            <person name="Reguera G."/>
            <person name="Kashefi K."/>
        </authorList>
    </citation>
    <scope>NUCLEOTIDE SEQUENCE [LARGE SCALE GENOMIC DNA]</scope>
    <source>
        <strain evidence="3 4">Hulk</strain>
    </source>
</reference>
<comment type="caution">
    <text evidence="3">The sequence shown here is derived from an EMBL/GenBank/DDBJ whole genome shotgun (WGS) entry which is preliminary data.</text>
</comment>
<evidence type="ECO:0000256" key="1">
    <source>
        <dbReference type="ARBA" id="ARBA00008791"/>
    </source>
</evidence>
<dbReference type="CDD" id="cd00293">
    <property type="entry name" value="USP-like"/>
    <property type="match status" value="1"/>
</dbReference>
<dbReference type="PANTHER" id="PTHR46268:SF6">
    <property type="entry name" value="UNIVERSAL STRESS PROTEIN UP12"/>
    <property type="match status" value="1"/>
</dbReference>
<dbReference type="SUPFAM" id="SSF52402">
    <property type="entry name" value="Adenine nucleotide alpha hydrolases-like"/>
    <property type="match status" value="1"/>
</dbReference>
<dbReference type="PANTHER" id="PTHR46268">
    <property type="entry name" value="STRESS RESPONSE PROTEIN NHAX"/>
    <property type="match status" value="1"/>
</dbReference>
<evidence type="ECO:0000313" key="3">
    <source>
        <dbReference type="EMBL" id="OWJ54948.1"/>
    </source>
</evidence>
<gene>
    <name evidence="3" type="ORF">Pdsh_04435</name>
</gene>
<proteinExistence type="inferred from homology"/>
<name>A0A211YPI2_9CREN</name>
<dbReference type="Pfam" id="PF00582">
    <property type="entry name" value="Usp"/>
    <property type="match status" value="1"/>
</dbReference>
<accession>A0A211YPI2</accession>
<protein>
    <recommendedName>
        <fullName evidence="2">UspA domain-containing protein</fullName>
    </recommendedName>
</protein>
<sequence>MWCTGSLVYSCILVGYDGSEASRLAIEKAVGLARRLGAKLVIATVVPPPTVFLGELLIPEVTELSEIEKPARERLGKLVKEIREAAGLENVESALLVGDPAEELVNFAEASGCDLIVVGRRGRGGLERLILGSVSSKIVSISHRVDVLVVESSSAKKN</sequence>
<keyword evidence="4" id="KW-1185">Reference proteome</keyword>
<dbReference type="AlphaFoldDB" id="A0A211YPI2"/>
<dbReference type="InterPro" id="IPR006015">
    <property type="entry name" value="Universal_stress_UspA"/>
</dbReference>
<dbReference type="InterPro" id="IPR014729">
    <property type="entry name" value="Rossmann-like_a/b/a_fold"/>
</dbReference>
<comment type="similarity">
    <text evidence="1">Belongs to the universal stress protein A family.</text>
</comment>
<feature type="domain" description="UspA" evidence="2">
    <location>
        <begin position="12"/>
        <end position="150"/>
    </location>
</feature>
<dbReference type="Gene3D" id="3.40.50.620">
    <property type="entry name" value="HUPs"/>
    <property type="match status" value="1"/>
</dbReference>
<organism evidence="3 4">
    <name type="scientific">Pyrodictium delaneyi</name>
    <dbReference type="NCBI Taxonomy" id="1273541"/>
    <lineage>
        <taxon>Archaea</taxon>
        <taxon>Thermoproteota</taxon>
        <taxon>Thermoprotei</taxon>
        <taxon>Desulfurococcales</taxon>
        <taxon>Pyrodictiaceae</taxon>
        <taxon>Pyrodictium</taxon>
    </lineage>
</organism>
<dbReference type="InterPro" id="IPR006016">
    <property type="entry name" value="UspA"/>
</dbReference>
<dbReference type="EMBL" id="NCQP01000002">
    <property type="protein sequence ID" value="OWJ54948.1"/>
    <property type="molecule type" value="Genomic_DNA"/>
</dbReference>
<dbReference type="Proteomes" id="UP000196694">
    <property type="component" value="Unassembled WGS sequence"/>
</dbReference>
<dbReference type="PRINTS" id="PR01438">
    <property type="entry name" value="UNVRSLSTRESS"/>
</dbReference>
<dbReference type="PIRSF" id="PIRSF006276">
    <property type="entry name" value="UspA"/>
    <property type="match status" value="1"/>
</dbReference>
<evidence type="ECO:0000313" key="4">
    <source>
        <dbReference type="Proteomes" id="UP000196694"/>
    </source>
</evidence>
<evidence type="ECO:0000259" key="2">
    <source>
        <dbReference type="Pfam" id="PF00582"/>
    </source>
</evidence>